<comment type="caution">
    <text evidence="1">The sequence shown here is derived from an EMBL/GenBank/DDBJ whole genome shotgun (WGS) entry which is preliminary data.</text>
</comment>
<keyword evidence="2" id="KW-1185">Reference proteome</keyword>
<protein>
    <submittedName>
        <fullName evidence="1">Uncharacterized protein</fullName>
    </submittedName>
</protein>
<dbReference type="EMBL" id="CAJZAG010000015">
    <property type="protein sequence ID" value="CAG9185644.1"/>
    <property type="molecule type" value="Genomic_DNA"/>
</dbReference>
<accession>A0ABN7ZIS0</accession>
<evidence type="ECO:0000313" key="2">
    <source>
        <dbReference type="Proteomes" id="UP000706525"/>
    </source>
</evidence>
<reference evidence="1 2" key="1">
    <citation type="submission" date="2021-08" db="EMBL/GenBank/DDBJ databases">
        <authorList>
            <person name="Peeters C."/>
        </authorList>
    </citation>
    <scope>NUCLEOTIDE SEQUENCE [LARGE SCALE GENOMIC DNA]</scope>
    <source>
        <strain evidence="1 2">LMG 32289</strain>
    </source>
</reference>
<proteinExistence type="predicted"/>
<dbReference type="RefSeq" id="WP_223994987.1">
    <property type="nucleotide sequence ID" value="NZ_CAJZAG010000015.1"/>
</dbReference>
<sequence length="52" mass="5895">MSMAQMSGHEIYPCARSSALLLIPITLAAGRSAEDKQWLYRDRWQGWALSRA</sequence>
<evidence type="ECO:0000313" key="1">
    <source>
        <dbReference type="EMBL" id="CAG9185644.1"/>
    </source>
</evidence>
<name>A0ABN7ZIS0_9BURK</name>
<organism evidence="1 2">
    <name type="scientific">Cupriavidus pampae</name>
    <dbReference type="NCBI Taxonomy" id="659251"/>
    <lineage>
        <taxon>Bacteria</taxon>
        <taxon>Pseudomonadati</taxon>
        <taxon>Pseudomonadota</taxon>
        <taxon>Betaproteobacteria</taxon>
        <taxon>Burkholderiales</taxon>
        <taxon>Burkholderiaceae</taxon>
        <taxon>Cupriavidus</taxon>
    </lineage>
</organism>
<dbReference type="Proteomes" id="UP000706525">
    <property type="component" value="Unassembled WGS sequence"/>
</dbReference>
<gene>
    <name evidence="1" type="ORF">LMG32289_06025</name>
</gene>